<comment type="caution">
    <text evidence="2">The sequence shown here is derived from an EMBL/GenBank/DDBJ whole genome shotgun (WGS) entry which is preliminary data.</text>
</comment>
<reference evidence="2 3" key="1">
    <citation type="submission" date="2024-09" db="EMBL/GenBank/DDBJ databases">
        <authorList>
            <person name="Lee S.D."/>
        </authorList>
    </citation>
    <scope>NUCLEOTIDE SEQUENCE [LARGE SCALE GENOMIC DNA]</scope>
    <source>
        <strain evidence="2 3">N1-5</strain>
    </source>
</reference>
<dbReference type="Proteomes" id="UP001592528">
    <property type="component" value="Unassembled WGS sequence"/>
</dbReference>
<protein>
    <recommendedName>
        <fullName evidence="4">Transposase</fullName>
    </recommendedName>
</protein>
<sequence>MFTVLTTPAGRKLHVSVSLDWTLGAALYRIAEVDGTITLGWTSDHYRCDCCTEPSIQLTYGKPAESPFTKRFEDPPTVFGVTLAAWTVYRASAMRPDRASGWLGVRREGTGGYDPEAPDGTRRRTAEIVYTITQHWLAQPWAQQLHRAHEQRHAPARLRLHAAAIRELEEKICHLTAELAEELTAAEEQERIISAGPVAPKWQRPDGLPATSGQLAA</sequence>
<dbReference type="EMBL" id="JBHEZZ010000039">
    <property type="protein sequence ID" value="MFC1407149.1"/>
    <property type="molecule type" value="Genomic_DNA"/>
</dbReference>
<name>A0ABV6V0A0_9ACTN</name>
<organism evidence="2 3">
    <name type="scientific">Streptacidiphilus cavernicola</name>
    <dbReference type="NCBI Taxonomy" id="3342716"/>
    <lineage>
        <taxon>Bacteria</taxon>
        <taxon>Bacillati</taxon>
        <taxon>Actinomycetota</taxon>
        <taxon>Actinomycetes</taxon>
        <taxon>Kitasatosporales</taxon>
        <taxon>Streptomycetaceae</taxon>
        <taxon>Streptacidiphilus</taxon>
    </lineage>
</organism>
<evidence type="ECO:0000313" key="2">
    <source>
        <dbReference type="EMBL" id="MFC1407149.1"/>
    </source>
</evidence>
<feature type="region of interest" description="Disordered" evidence="1">
    <location>
        <begin position="196"/>
        <end position="217"/>
    </location>
</feature>
<evidence type="ECO:0000256" key="1">
    <source>
        <dbReference type="SAM" id="MobiDB-lite"/>
    </source>
</evidence>
<accession>A0ABV6V0A0</accession>
<proteinExistence type="predicted"/>
<evidence type="ECO:0008006" key="4">
    <source>
        <dbReference type="Google" id="ProtNLM"/>
    </source>
</evidence>
<keyword evidence="3" id="KW-1185">Reference proteome</keyword>
<evidence type="ECO:0000313" key="3">
    <source>
        <dbReference type="Proteomes" id="UP001592528"/>
    </source>
</evidence>
<gene>
    <name evidence="2" type="ORF">ACEZDJ_38285</name>
</gene>
<dbReference type="RefSeq" id="WP_030266242.1">
    <property type="nucleotide sequence ID" value="NZ_JBHEZZ010000039.1"/>
</dbReference>